<dbReference type="AlphaFoldDB" id="X1NGM8"/>
<feature type="region of interest" description="Disordered" evidence="4">
    <location>
        <begin position="1"/>
        <end position="51"/>
    </location>
</feature>
<organism evidence="6">
    <name type="scientific">marine sediment metagenome</name>
    <dbReference type="NCBI Taxonomy" id="412755"/>
    <lineage>
        <taxon>unclassified sequences</taxon>
        <taxon>metagenomes</taxon>
        <taxon>ecological metagenomes</taxon>
    </lineage>
</organism>
<dbReference type="GO" id="GO:0006412">
    <property type="term" value="P:translation"/>
    <property type="evidence" value="ECO:0007669"/>
    <property type="project" value="InterPro"/>
</dbReference>
<name>X1NGM8_9ZZZZ</name>
<dbReference type="InterPro" id="IPR030878">
    <property type="entry name" value="Ribosomal_uL15"/>
</dbReference>
<evidence type="ECO:0000259" key="5">
    <source>
        <dbReference type="Pfam" id="PF00828"/>
    </source>
</evidence>
<feature type="domain" description="Large ribosomal subunit protein uL15/eL18" evidence="5">
    <location>
        <begin position="81"/>
        <end position="144"/>
    </location>
</feature>
<reference evidence="6" key="1">
    <citation type="journal article" date="2014" name="Front. Microbiol.">
        <title>High frequency of phylogenetically diverse reductive dehalogenase-homologous genes in deep subseafloor sedimentary metagenomes.</title>
        <authorList>
            <person name="Kawai M."/>
            <person name="Futagami T."/>
            <person name="Toyoda A."/>
            <person name="Takaki Y."/>
            <person name="Nishi S."/>
            <person name="Hori S."/>
            <person name="Arai W."/>
            <person name="Tsubouchi T."/>
            <person name="Morono Y."/>
            <person name="Uchiyama I."/>
            <person name="Ito T."/>
            <person name="Fujiyama A."/>
            <person name="Inagaki F."/>
            <person name="Takami H."/>
        </authorList>
    </citation>
    <scope>NUCLEOTIDE SEQUENCE</scope>
    <source>
        <strain evidence="6">Expedition CK06-06</strain>
    </source>
</reference>
<keyword evidence="3" id="KW-0687">Ribonucleoprotein</keyword>
<dbReference type="GO" id="GO:0003735">
    <property type="term" value="F:structural constituent of ribosome"/>
    <property type="evidence" value="ECO:0007669"/>
    <property type="project" value="InterPro"/>
</dbReference>
<evidence type="ECO:0000256" key="2">
    <source>
        <dbReference type="ARBA" id="ARBA00022980"/>
    </source>
</evidence>
<comment type="similarity">
    <text evidence="1">Belongs to the universal ribosomal protein uL15 family.</text>
</comment>
<gene>
    <name evidence="6" type="ORF">S06H3_11785</name>
</gene>
<sequence>MRKVKKRKKSSRMHGKGMGTHGGGARKKRKGSGHRGGKGMAGTGKRADQKKTLVTKLYGNKYFGKQGVTSRKTKRDKTKKINLQDIIINLEKYGKKTGKGFEINLKNHKILGSSKILPKEKLIINAKDASKSAISKVKKSGGDIILNKRK</sequence>
<dbReference type="EMBL" id="BARV01005799">
    <property type="protein sequence ID" value="GAI17829.1"/>
    <property type="molecule type" value="Genomic_DNA"/>
</dbReference>
<dbReference type="SUPFAM" id="SSF52080">
    <property type="entry name" value="Ribosomal proteins L15p and L18e"/>
    <property type="match status" value="1"/>
</dbReference>
<dbReference type="InterPro" id="IPR036227">
    <property type="entry name" value="Ribosomal_uL15/eL18_sf"/>
</dbReference>
<feature type="compositionally biased region" description="Basic residues" evidence="4">
    <location>
        <begin position="1"/>
        <end position="15"/>
    </location>
</feature>
<dbReference type="Gene3D" id="3.100.10.10">
    <property type="match status" value="1"/>
</dbReference>
<evidence type="ECO:0000313" key="6">
    <source>
        <dbReference type="EMBL" id="GAI17829.1"/>
    </source>
</evidence>
<dbReference type="Pfam" id="PF00828">
    <property type="entry name" value="Ribosomal_L27A"/>
    <property type="match status" value="1"/>
</dbReference>
<keyword evidence="2" id="KW-0689">Ribosomal protein</keyword>
<dbReference type="InterPro" id="IPR021131">
    <property type="entry name" value="Ribosomal_uL15/eL18"/>
</dbReference>
<evidence type="ECO:0000256" key="4">
    <source>
        <dbReference type="SAM" id="MobiDB-lite"/>
    </source>
</evidence>
<evidence type="ECO:0000256" key="3">
    <source>
        <dbReference type="ARBA" id="ARBA00023274"/>
    </source>
</evidence>
<comment type="caution">
    <text evidence="6">The sequence shown here is derived from an EMBL/GenBank/DDBJ whole genome shotgun (WGS) entry which is preliminary data.</text>
</comment>
<feature type="compositionally biased region" description="Basic residues" evidence="4">
    <location>
        <begin position="24"/>
        <end position="37"/>
    </location>
</feature>
<evidence type="ECO:0000256" key="1">
    <source>
        <dbReference type="ARBA" id="ARBA00007320"/>
    </source>
</evidence>
<accession>X1NGM8</accession>
<proteinExistence type="inferred from homology"/>
<protein>
    <recommendedName>
        <fullName evidence="5">Large ribosomal subunit protein uL15/eL18 domain-containing protein</fullName>
    </recommendedName>
</protein>
<dbReference type="HAMAP" id="MF_01341">
    <property type="entry name" value="Ribosomal_uL15"/>
    <property type="match status" value="1"/>
</dbReference>
<dbReference type="GO" id="GO:0015934">
    <property type="term" value="C:large ribosomal subunit"/>
    <property type="evidence" value="ECO:0007669"/>
    <property type="project" value="InterPro"/>
</dbReference>